<sequence>MNKKKAFWTMWVTATLFIIWFFFVIGELKQMDLGKSIILTIVLLLVAIPIYFWIKDHHDFE</sequence>
<keyword evidence="1" id="KW-1133">Transmembrane helix</keyword>
<name>A0ABQ3IJH3_9GAMM</name>
<organism evidence="2 3">
    <name type="scientific">Thalassotalea profundi</name>
    <dbReference type="NCBI Taxonomy" id="2036687"/>
    <lineage>
        <taxon>Bacteria</taxon>
        <taxon>Pseudomonadati</taxon>
        <taxon>Pseudomonadota</taxon>
        <taxon>Gammaproteobacteria</taxon>
        <taxon>Alteromonadales</taxon>
        <taxon>Colwelliaceae</taxon>
        <taxon>Thalassotalea</taxon>
    </lineage>
</organism>
<keyword evidence="1" id="KW-0472">Membrane</keyword>
<feature type="transmembrane region" description="Helical" evidence="1">
    <location>
        <begin position="37"/>
        <end position="54"/>
    </location>
</feature>
<evidence type="ECO:0000313" key="3">
    <source>
        <dbReference type="Proteomes" id="UP000626370"/>
    </source>
</evidence>
<gene>
    <name evidence="2" type="ORF">GCM10011501_10280</name>
</gene>
<evidence type="ECO:0000256" key="1">
    <source>
        <dbReference type="SAM" id="Phobius"/>
    </source>
</evidence>
<comment type="caution">
    <text evidence="2">The sequence shown here is derived from an EMBL/GenBank/DDBJ whole genome shotgun (WGS) entry which is preliminary data.</text>
</comment>
<proteinExistence type="predicted"/>
<evidence type="ECO:0000313" key="2">
    <source>
        <dbReference type="EMBL" id="GHE83637.1"/>
    </source>
</evidence>
<feature type="transmembrane region" description="Helical" evidence="1">
    <location>
        <begin position="6"/>
        <end position="25"/>
    </location>
</feature>
<keyword evidence="1" id="KW-0812">Transmembrane</keyword>
<accession>A0ABQ3IJH3</accession>
<protein>
    <submittedName>
        <fullName evidence="2">Uncharacterized protein</fullName>
    </submittedName>
</protein>
<keyword evidence="3" id="KW-1185">Reference proteome</keyword>
<dbReference type="RefSeq" id="WP_189377038.1">
    <property type="nucleotide sequence ID" value="NZ_BNAH01000003.1"/>
</dbReference>
<reference evidence="3" key="1">
    <citation type="journal article" date="2019" name="Int. J. Syst. Evol. Microbiol.">
        <title>The Global Catalogue of Microorganisms (GCM) 10K type strain sequencing project: providing services to taxonomists for standard genome sequencing and annotation.</title>
        <authorList>
            <consortium name="The Broad Institute Genomics Platform"/>
            <consortium name="The Broad Institute Genome Sequencing Center for Infectious Disease"/>
            <person name="Wu L."/>
            <person name="Ma J."/>
        </authorList>
    </citation>
    <scope>NUCLEOTIDE SEQUENCE [LARGE SCALE GENOMIC DNA]</scope>
    <source>
        <strain evidence="3">CGMCC 1.15922</strain>
    </source>
</reference>
<dbReference type="Proteomes" id="UP000626370">
    <property type="component" value="Unassembled WGS sequence"/>
</dbReference>
<dbReference type="EMBL" id="BNAH01000003">
    <property type="protein sequence ID" value="GHE83637.1"/>
    <property type="molecule type" value="Genomic_DNA"/>
</dbReference>